<gene>
    <name evidence="1" type="ORF">MNBD_PLANCTO02-2711</name>
</gene>
<feature type="non-terminal residue" evidence="1">
    <location>
        <position position="1"/>
    </location>
</feature>
<reference evidence="1" key="1">
    <citation type="submission" date="2018-06" db="EMBL/GenBank/DDBJ databases">
        <authorList>
            <person name="Zhirakovskaya E."/>
        </authorList>
    </citation>
    <scope>NUCLEOTIDE SEQUENCE</scope>
</reference>
<dbReference type="AlphaFoldDB" id="A0A3B1E3H7"/>
<protein>
    <submittedName>
        <fullName evidence="1">Uncharacterized protein</fullName>
    </submittedName>
</protein>
<accession>A0A3B1E3H7</accession>
<sequence length="198" mass="22550">LKEYDIDLTSHVDGSGTVMTLKDRRDGVKVKKLSETKKLPKTCIIFTAKPNSKGIFPTGSGFYNTCKQLPDYPANDTYNAEFKLTINDPDPTAGFYLVDPLKKGKYHCDQRMRTAPETGYVRELVFGPDHEYQQGSFYVKLGGRYGKVRMPTADYIHFSKKEARCDLTIRMQMDGSRNLEMLNWFSIPPRLMCKPPGT</sequence>
<proteinExistence type="predicted"/>
<organism evidence="1">
    <name type="scientific">hydrothermal vent metagenome</name>
    <dbReference type="NCBI Taxonomy" id="652676"/>
    <lineage>
        <taxon>unclassified sequences</taxon>
        <taxon>metagenomes</taxon>
        <taxon>ecological metagenomes</taxon>
    </lineage>
</organism>
<name>A0A3B1E3H7_9ZZZZ</name>
<dbReference type="EMBL" id="UOGL01000412">
    <property type="protein sequence ID" value="VAX40215.1"/>
    <property type="molecule type" value="Genomic_DNA"/>
</dbReference>
<evidence type="ECO:0000313" key="1">
    <source>
        <dbReference type="EMBL" id="VAX40215.1"/>
    </source>
</evidence>